<reference evidence="1 2" key="1">
    <citation type="submission" date="2013-09" db="EMBL/GenBank/DDBJ databases">
        <title>High correlation between genotypes and phenotypes of environmental bacteria Comamonas testosteroni strains.</title>
        <authorList>
            <person name="Liu L."/>
            <person name="Zhu W."/>
            <person name="Xia X."/>
            <person name="Xu B."/>
            <person name="Luo M."/>
            <person name="Wang G."/>
        </authorList>
    </citation>
    <scope>NUCLEOTIDE SEQUENCE [LARGE SCALE GENOMIC DNA]</scope>
    <source>
        <strain evidence="1 2">DF2</strain>
    </source>
</reference>
<protein>
    <submittedName>
        <fullName evidence="1">Uncharacterized protein</fullName>
    </submittedName>
</protein>
<evidence type="ECO:0000313" key="2">
    <source>
        <dbReference type="Proteomes" id="UP000029549"/>
    </source>
</evidence>
<name>A0A0E3BP23_9BURK</name>
<dbReference type="EMBL" id="AWTP01000150">
    <property type="protein sequence ID" value="KGH05239.1"/>
    <property type="molecule type" value="Genomic_DNA"/>
</dbReference>
<evidence type="ECO:0000313" key="1">
    <source>
        <dbReference type="EMBL" id="KGH05239.1"/>
    </source>
</evidence>
<keyword evidence="2" id="KW-1185">Reference proteome</keyword>
<dbReference type="AlphaFoldDB" id="A0A0E3BP23"/>
<dbReference type="Proteomes" id="UP000029549">
    <property type="component" value="Unassembled WGS sequence"/>
</dbReference>
<accession>A0A0E3BP23</accession>
<gene>
    <name evidence="1" type="ORF">P608_23420</name>
</gene>
<sequence>MIHFWCAIVLLKLFRKTMLCQKKFIIYRLMIDTDFGLNALILQLKIMNQFPIGKGRGLNLCK</sequence>
<comment type="caution">
    <text evidence="1">The sequence shown here is derived from an EMBL/GenBank/DDBJ whole genome shotgun (WGS) entry which is preliminary data.</text>
</comment>
<proteinExistence type="predicted"/>
<organism evidence="1 2">
    <name type="scientific">Comamonas thiooxydans</name>
    <dbReference type="NCBI Taxonomy" id="363952"/>
    <lineage>
        <taxon>Bacteria</taxon>
        <taxon>Pseudomonadati</taxon>
        <taxon>Pseudomonadota</taxon>
        <taxon>Betaproteobacteria</taxon>
        <taxon>Burkholderiales</taxon>
        <taxon>Comamonadaceae</taxon>
        <taxon>Comamonas</taxon>
    </lineage>
</organism>